<reference evidence="2" key="1">
    <citation type="submission" date="2021-06" db="EMBL/GenBank/DDBJ databases">
        <authorList>
            <person name="Kallberg Y."/>
            <person name="Tangrot J."/>
            <person name="Rosling A."/>
        </authorList>
    </citation>
    <scope>NUCLEOTIDE SEQUENCE</scope>
    <source>
        <strain evidence="2">MA453B</strain>
    </source>
</reference>
<feature type="compositionally biased region" description="Low complexity" evidence="1">
    <location>
        <begin position="351"/>
        <end position="362"/>
    </location>
</feature>
<organism evidence="2 3">
    <name type="scientific">Dentiscutata erythropus</name>
    <dbReference type="NCBI Taxonomy" id="1348616"/>
    <lineage>
        <taxon>Eukaryota</taxon>
        <taxon>Fungi</taxon>
        <taxon>Fungi incertae sedis</taxon>
        <taxon>Mucoromycota</taxon>
        <taxon>Glomeromycotina</taxon>
        <taxon>Glomeromycetes</taxon>
        <taxon>Diversisporales</taxon>
        <taxon>Gigasporaceae</taxon>
        <taxon>Dentiscutata</taxon>
    </lineage>
</organism>
<protein>
    <submittedName>
        <fullName evidence="2">25458_t:CDS:1</fullName>
    </submittedName>
</protein>
<keyword evidence="3" id="KW-1185">Reference proteome</keyword>
<dbReference type="OrthoDB" id="2384326at2759"/>
<accession>A0A9N9P2Z0</accession>
<sequence length="721" mass="82679">VITKGVEVPELDPCSNCLEDYVKDLPQCPECAMEIESIGYARYSGTSEPSSQDRAQNTSDPMQISPQMTSSQNQNTVTPYTSLIFNPTLSYDPTLYPNYVDLTKNKEPKSKKRLREESAKKEPPNLKKLIDELSTKDPNSAKNNIFTQSVAIPTTENDPDPVNFLNLYKELISAEDDNRKSNQEVIKRYYNFGLNLTKRLEYHKKSHKKQVAKILVNDEVRNQISKEVSDDALRKKTERARKIYKLFDAIGEDKMVRVRSFTALTISKLSKENINHIPEYFNRSCSRWNIEDFLEEYDDKNDLSEKIGIYLRSLEVIADNEEGQRSKRAKELLLKYRENNRPDRQKARNLNNGRISGNPSISINNSTVSGNVQGIVSKRKVISDALGQKNIQTKKQRLPYVEQNIENEDVKKGLPLFFESSQLLSLQEMISETIKSSEGLDIKLLKWQQHTLQQLSSGICHPSKQNIHNILDESLAIWSRVTSKFKKLSIPEEIIEFVKKQKKPGNNRKECILWEFSTNVDELTEGTFMMDFIAPLFNKTVHYFNYTTSHSWIDVESKASKLRRGYGRCPDYKLNNKDGTRTGVLAEVTSPKRKGDEPKIYWDIYRGAINAKDEIDQDIKQNEICPDEAKRIIIFIVGFKMSVCILGLLSPGIYILAEVDSLIIPKTVRNPESIMKLYQILMSIRDNALDILGDRICTTPPQTNYLTWLRPTATTPDKADN</sequence>
<evidence type="ECO:0000256" key="1">
    <source>
        <dbReference type="SAM" id="MobiDB-lite"/>
    </source>
</evidence>
<feature type="region of interest" description="Disordered" evidence="1">
    <location>
        <begin position="103"/>
        <end position="124"/>
    </location>
</feature>
<evidence type="ECO:0000313" key="3">
    <source>
        <dbReference type="Proteomes" id="UP000789405"/>
    </source>
</evidence>
<feature type="compositionally biased region" description="Polar residues" evidence="1">
    <location>
        <begin position="44"/>
        <end position="74"/>
    </location>
</feature>
<gene>
    <name evidence="2" type="ORF">DERYTH_LOCUS19493</name>
</gene>
<feature type="region of interest" description="Disordered" evidence="1">
    <location>
        <begin position="341"/>
        <end position="362"/>
    </location>
</feature>
<name>A0A9N9P2Z0_9GLOM</name>
<feature type="non-terminal residue" evidence="2">
    <location>
        <position position="721"/>
    </location>
</feature>
<feature type="region of interest" description="Disordered" evidence="1">
    <location>
        <begin position="43"/>
        <end position="74"/>
    </location>
</feature>
<dbReference type="AlphaFoldDB" id="A0A9N9P2Z0"/>
<proteinExistence type="predicted"/>
<dbReference type="Proteomes" id="UP000789405">
    <property type="component" value="Unassembled WGS sequence"/>
</dbReference>
<evidence type="ECO:0000313" key="2">
    <source>
        <dbReference type="EMBL" id="CAG8779662.1"/>
    </source>
</evidence>
<comment type="caution">
    <text evidence="2">The sequence shown here is derived from an EMBL/GenBank/DDBJ whole genome shotgun (WGS) entry which is preliminary data.</text>
</comment>
<dbReference type="EMBL" id="CAJVPY010021464">
    <property type="protein sequence ID" value="CAG8779662.1"/>
    <property type="molecule type" value="Genomic_DNA"/>
</dbReference>